<protein>
    <submittedName>
        <fullName evidence="6">AraC-type DNA-binding protein</fullName>
    </submittedName>
</protein>
<dbReference type="PROSITE" id="PS01124">
    <property type="entry name" value="HTH_ARAC_FAMILY_2"/>
    <property type="match status" value="1"/>
</dbReference>
<accession>A0A1M5PUI4</accession>
<dbReference type="InterPro" id="IPR020449">
    <property type="entry name" value="Tscrpt_reg_AraC-type_HTH"/>
</dbReference>
<dbReference type="PROSITE" id="PS00041">
    <property type="entry name" value="HTH_ARAC_FAMILY_1"/>
    <property type="match status" value="1"/>
</dbReference>
<dbReference type="PANTHER" id="PTHR43280">
    <property type="entry name" value="ARAC-FAMILY TRANSCRIPTIONAL REGULATOR"/>
    <property type="match status" value="1"/>
</dbReference>
<dbReference type="PANTHER" id="PTHR43280:SF29">
    <property type="entry name" value="ARAC-FAMILY TRANSCRIPTIONAL REGULATOR"/>
    <property type="match status" value="1"/>
</dbReference>
<evidence type="ECO:0000256" key="1">
    <source>
        <dbReference type="ARBA" id="ARBA00023015"/>
    </source>
</evidence>
<dbReference type="SMART" id="SM00342">
    <property type="entry name" value="HTH_ARAC"/>
    <property type="match status" value="1"/>
</dbReference>
<evidence type="ECO:0000256" key="2">
    <source>
        <dbReference type="ARBA" id="ARBA00023125"/>
    </source>
</evidence>
<sequence length="305" mass="35469">MISQWLPHEIASPMALLYGPLLYFLYSTSLQKRISASQVLIHCIPFLLLSLLYTRLTYGLPEEMLWNSRRLQINSFHHLILSLSLIFYSIFVGYKMRTEPPADPEKDRLINQLILIEGVWAFMVALLAIASFGVGLQFAFNPLMLLYCTQVMLMAFLSRYLLLQKKELQADHTAFMPSRYAKSSLEEETLNVYEHKLHEHLRNSKIYLKPTLSLELLAKETNIPKHHFSQLLNVHLGKSFYQVIAEYRINHAIDILEKADDQFTIESLAYECGFNSKTSFNRYFKEKTGLTPSDYREVKNTQLMS</sequence>
<dbReference type="InterPro" id="IPR018062">
    <property type="entry name" value="HTH_AraC-typ_CS"/>
</dbReference>
<dbReference type="Gene3D" id="1.10.10.60">
    <property type="entry name" value="Homeodomain-like"/>
    <property type="match status" value="2"/>
</dbReference>
<keyword evidence="2 6" id="KW-0238">DNA-binding</keyword>
<keyword evidence="4" id="KW-0812">Transmembrane</keyword>
<proteinExistence type="predicted"/>
<dbReference type="Pfam" id="PF12833">
    <property type="entry name" value="HTH_18"/>
    <property type="match status" value="1"/>
</dbReference>
<keyword evidence="1" id="KW-0805">Transcription regulation</keyword>
<feature type="transmembrane region" description="Helical" evidence="4">
    <location>
        <begin position="6"/>
        <end position="26"/>
    </location>
</feature>
<evidence type="ECO:0000313" key="7">
    <source>
        <dbReference type="Proteomes" id="UP000184287"/>
    </source>
</evidence>
<dbReference type="PRINTS" id="PR00032">
    <property type="entry name" value="HTHARAC"/>
</dbReference>
<feature type="transmembrane region" description="Helical" evidence="4">
    <location>
        <begin position="114"/>
        <end position="138"/>
    </location>
</feature>
<feature type="transmembrane region" description="Helical" evidence="4">
    <location>
        <begin position="76"/>
        <end position="94"/>
    </location>
</feature>
<organism evidence="6 7">
    <name type="scientific">Pedobacter caeni</name>
    <dbReference type="NCBI Taxonomy" id="288992"/>
    <lineage>
        <taxon>Bacteria</taxon>
        <taxon>Pseudomonadati</taxon>
        <taxon>Bacteroidota</taxon>
        <taxon>Sphingobacteriia</taxon>
        <taxon>Sphingobacteriales</taxon>
        <taxon>Sphingobacteriaceae</taxon>
        <taxon>Pedobacter</taxon>
    </lineage>
</organism>
<keyword evidence="3" id="KW-0804">Transcription</keyword>
<dbReference type="SUPFAM" id="SSF46689">
    <property type="entry name" value="Homeodomain-like"/>
    <property type="match status" value="1"/>
</dbReference>
<feature type="transmembrane region" description="Helical" evidence="4">
    <location>
        <begin position="38"/>
        <end position="56"/>
    </location>
</feature>
<keyword evidence="4" id="KW-0472">Membrane</keyword>
<dbReference type="STRING" id="288992.SAMN04488522_11080"/>
<gene>
    <name evidence="6" type="ORF">SAMN04488522_11080</name>
</gene>
<dbReference type="Proteomes" id="UP000184287">
    <property type="component" value="Unassembled WGS sequence"/>
</dbReference>
<evidence type="ECO:0000256" key="4">
    <source>
        <dbReference type="SAM" id="Phobius"/>
    </source>
</evidence>
<feature type="transmembrane region" description="Helical" evidence="4">
    <location>
        <begin position="144"/>
        <end position="162"/>
    </location>
</feature>
<dbReference type="EMBL" id="FQUQ01000010">
    <property type="protein sequence ID" value="SHH04923.1"/>
    <property type="molecule type" value="Genomic_DNA"/>
</dbReference>
<evidence type="ECO:0000259" key="5">
    <source>
        <dbReference type="PROSITE" id="PS01124"/>
    </source>
</evidence>
<dbReference type="InterPro" id="IPR018060">
    <property type="entry name" value="HTH_AraC"/>
</dbReference>
<keyword evidence="7" id="KW-1185">Reference proteome</keyword>
<dbReference type="InterPro" id="IPR009057">
    <property type="entry name" value="Homeodomain-like_sf"/>
</dbReference>
<evidence type="ECO:0000256" key="3">
    <source>
        <dbReference type="ARBA" id="ARBA00023163"/>
    </source>
</evidence>
<dbReference type="GO" id="GO:0043565">
    <property type="term" value="F:sequence-specific DNA binding"/>
    <property type="evidence" value="ECO:0007669"/>
    <property type="project" value="InterPro"/>
</dbReference>
<name>A0A1M5PUI4_9SPHI</name>
<feature type="domain" description="HTH araC/xylS-type" evidence="5">
    <location>
        <begin position="191"/>
        <end position="298"/>
    </location>
</feature>
<dbReference type="AlphaFoldDB" id="A0A1M5PUI4"/>
<keyword evidence="4" id="KW-1133">Transmembrane helix</keyword>
<reference evidence="7" key="1">
    <citation type="submission" date="2016-11" db="EMBL/GenBank/DDBJ databases">
        <authorList>
            <person name="Varghese N."/>
            <person name="Submissions S."/>
        </authorList>
    </citation>
    <scope>NUCLEOTIDE SEQUENCE [LARGE SCALE GENOMIC DNA]</scope>
    <source>
        <strain evidence="7">DSM 16990</strain>
    </source>
</reference>
<evidence type="ECO:0000313" key="6">
    <source>
        <dbReference type="EMBL" id="SHH04923.1"/>
    </source>
</evidence>
<dbReference type="GO" id="GO:0003700">
    <property type="term" value="F:DNA-binding transcription factor activity"/>
    <property type="evidence" value="ECO:0007669"/>
    <property type="project" value="InterPro"/>
</dbReference>